<feature type="signal peptide" evidence="1">
    <location>
        <begin position="1"/>
        <end position="21"/>
    </location>
</feature>
<proteinExistence type="predicted"/>
<organism evidence="2 3">
    <name type="scientific">Tichowtungia aerotolerans</name>
    <dbReference type="NCBI Taxonomy" id="2697043"/>
    <lineage>
        <taxon>Bacteria</taxon>
        <taxon>Pseudomonadati</taxon>
        <taxon>Kiritimatiellota</taxon>
        <taxon>Tichowtungiia</taxon>
        <taxon>Tichowtungiales</taxon>
        <taxon>Tichowtungiaceae</taxon>
        <taxon>Tichowtungia</taxon>
    </lineage>
</organism>
<evidence type="ECO:0000256" key="1">
    <source>
        <dbReference type="SAM" id="SignalP"/>
    </source>
</evidence>
<dbReference type="KEGG" id="taer:GT409_02610"/>
<keyword evidence="3" id="KW-1185">Reference proteome</keyword>
<dbReference type="Proteomes" id="UP000464954">
    <property type="component" value="Chromosome"/>
</dbReference>
<dbReference type="EMBL" id="CP047593">
    <property type="protein sequence ID" value="QHI68392.1"/>
    <property type="molecule type" value="Genomic_DNA"/>
</dbReference>
<keyword evidence="1" id="KW-0732">Signal</keyword>
<accession>A0A6P1M2R7</accession>
<reference evidence="2 3" key="1">
    <citation type="submission" date="2020-01" db="EMBL/GenBank/DDBJ databases">
        <title>Ponticoccus aerotolerans gen. nov., sp. nov., an anaerobic bacterium and proposal of Ponticoccusceae fam. nov., Ponticoccusles ord. nov. and Ponticoccuse classis nov. in the phylum Kiritimatiellaeota.</title>
        <authorList>
            <person name="Zhou L.Y."/>
            <person name="Du Z.J."/>
        </authorList>
    </citation>
    <scope>NUCLEOTIDE SEQUENCE [LARGE SCALE GENOMIC DNA]</scope>
    <source>
        <strain evidence="2 3">S-5007</strain>
    </source>
</reference>
<dbReference type="RefSeq" id="WP_160626669.1">
    <property type="nucleotide sequence ID" value="NZ_CP047593.1"/>
</dbReference>
<feature type="chain" id="PRO_5026694902" evidence="1">
    <location>
        <begin position="22"/>
        <end position="652"/>
    </location>
</feature>
<evidence type="ECO:0000313" key="3">
    <source>
        <dbReference type="Proteomes" id="UP000464954"/>
    </source>
</evidence>
<protein>
    <submittedName>
        <fullName evidence="2">Uncharacterized protein</fullName>
    </submittedName>
</protein>
<dbReference type="AlphaFoldDB" id="A0A6P1M2R7"/>
<sequence>MMKRNIVYVCLCVCFGMQAFAGLKDKLQVESRLPVYLNMDEAILVFVRTNAVDLSLAISFKEQNSGVVPSEPLDVVLTGPGLRSEVSIDISSWPDGEYKTFISEKGTEVPPLVRGIRKQTKVSPEAPEGPFRMSGSKMFFVDDWYFEKTAGVHREIHPAELVPVEPWKTDPQLRCARNSIQSFWVDRNGDLNVDILTATAEKEPVGRYWAKSSNLKDWTLVSVPEPKHPECSLVNLRIPSRSSGGTYRRYDPELDGEVDLSQVRVRWSGTVRDLKWGDVPIPYRSRVAVWEKPNGEVLILGDPITIDKSEFADDEIGTWSDSNDNFGDVRLSPDGKTLRCYQARLIPRHDPFRVHYDNNLSDRILVTWTSTNGVNWNPSCFDAPTLDDPWSTQHYGVDMWSEEESRLQFAYHKIFDVQHQKVYTELVTSRDGVYWNRMRDGKPFLENGAPGEFNYGYAITTGNRTRMSWDGYYYEPMQCINVLHFMFMASYSKNDRSFLTPEFYAERFDGRMVGEYGIENSPIMNWHDSWQDICDVSKQQMFTPAFMRYRADGWIGASPAKRRAELVTKVLLDGDTLRINAKSSPDGFISVEVLDPYGNDLPEYCRRNAAVFKGDQVDGELSWSNGTVRTLPDGPFKLRITLEKAEIFTLQF</sequence>
<name>A0A6P1M2R7_9BACT</name>
<gene>
    <name evidence="2" type="ORF">GT409_02610</name>
</gene>
<evidence type="ECO:0000313" key="2">
    <source>
        <dbReference type="EMBL" id="QHI68392.1"/>
    </source>
</evidence>